<dbReference type="RefSeq" id="WP_163947068.1">
    <property type="nucleotide sequence ID" value="NZ_JAAFZH010000004.1"/>
</dbReference>
<evidence type="ECO:0000259" key="8">
    <source>
        <dbReference type="Pfam" id="PF12704"/>
    </source>
</evidence>
<name>A0A6L9L3S9_9BACT</name>
<dbReference type="Pfam" id="PF12704">
    <property type="entry name" value="MacB_PCD"/>
    <property type="match status" value="2"/>
</dbReference>
<keyword evidence="2" id="KW-1003">Cell membrane</keyword>
<feature type="transmembrane region" description="Helical" evidence="6">
    <location>
        <begin position="734"/>
        <end position="754"/>
    </location>
</feature>
<evidence type="ECO:0000259" key="7">
    <source>
        <dbReference type="Pfam" id="PF02687"/>
    </source>
</evidence>
<evidence type="ECO:0000313" key="9">
    <source>
        <dbReference type="EMBL" id="NDU95305.1"/>
    </source>
</evidence>
<evidence type="ECO:0000256" key="5">
    <source>
        <dbReference type="ARBA" id="ARBA00023136"/>
    </source>
</evidence>
<dbReference type="InterPro" id="IPR050250">
    <property type="entry name" value="Macrolide_Exporter_MacB"/>
</dbReference>
<dbReference type="EMBL" id="JAAFZH010000004">
    <property type="protein sequence ID" value="NDU95305.1"/>
    <property type="molecule type" value="Genomic_DNA"/>
</dbReference>
<evidence type="ECO:0000256" key="2">
    <source>
        <dbReference type="ARBA" id="ARBA00022475"/>
    </source>
</evidence>
<feature type="domain" description="MacB-like periplasmic core" evidence="8">
    <location>
        <begin position="451"/>
        <end position="608"/>
    </location>
</feature>
<feature type="domain" description="MacB-like periplasmic core" evidence="8">
    <location>
        <begin position="21"/>
        <end position="240"/>
    </location>
</feature>
<protein>
    <submittedName>
        <fullName evidence="9">FtsX-like permease family protein</fullName>
    </submittedName>
</protein>
<dbReference type="InterPro" id="IPR003838">
    <property type="entry name" value="ABC3_permease_C"/>
</dbReference>
<evidence type="ECO:0000256" key="4">
    <source>
        <dbReference type="ARBA" id="ARBA00022989"/>
    </source>
</evidence>
<comment type="subcellular location">
    <subcellularLocation>
        <location evidence="1">Cell membrane</location>
        <topology evidence="1">Multi-pass membrane protein</topology>
    </subcellularLocation>
</comment>
<sequence length="802" mass="89362">MIVHYLRVAKRHLFHYWHVNLISLLGLAVALMSGLVIFLVVNYMFSFDRYHPHLDRSYWIVTDIKREKTMPTDAAPRPLADVLRREYAFVESAVRLETFYGRTLSVPDGKGGWEKKFAEARTVCFTEPQYFELFGVDWIAGNPKTALKAPNTIVLSERYVRKYFDTTATAAMGRTIRLDNQANLVVTGVVKDPPPNTQLRYDAFVSYATIPVQEGPKALDDWQGLQAMCFVRLREGADPGLLVKTLPVIRQKYLPAEEVAQYDYQVLPLAELNHERSGTAPRPILYALVGIGVLLVMAGCVNFINLATARALKRAREIGVRKVMGSTRWQLIGQFMLETSLLVILSMVVALLLTQLSLPLVNQTLATQIEMLRPELSILDVFQPQALGWFIGLLIGVVILAGLYPALVLARFSPAKVLSVQPAGRKRKGMTVRQALILGQFVLMQVFILSVLVMTTQLRHMQQVEWGFRLDSTLVVFLPQHQATAFAPLRDQWMRIPGVEQVAFGSDPPASAYNRPSPFSYHTATQPEPFETRVRAIDENYLSLFGLSLIAGRNVRAADTSGREVLVNEMMVKQLGISSVGSIIGKSLRVKDAERVIVGVVRNFRSGDLHQPISPITLIHDVPHSRVAMLRLRTADKSQTIKAIQQVWDKLLPDQVYHGDDLPDLISSFTATERLLSGLVQGFALIAIGLSILGLYGMVTFLTELKAKEIGVRRILGAQTTQLLWLLGREFGKLLGLGFLVAASIGAWLLSGWLQQYTYRISVSGWLLGGTLVSAALITALTVSRQVVKAVRSNPVHYLKSE</sequence>
<feature type="transmembrane region" description="Helical" evidence="6">
    <location>
        <begin position="329"/>
        <end position="353"/>
    </location>
</feature>
<comment type="caution">
    <text evidence="9">The sequence shown here is derived from an EMBL/GenBank/DDBJ whole genome shotgun (WGS) entry which is preliminary data.</text>
</comment>
<evidence type="ECO:0000256" key="3">
    <source>
        <dbReference type="ARBA" id="ARBA00022692"/>
    </source>
</evidence>
<proteinExistence type="predicted"/>
<gene>
    <name evidence="9" type="ORF">GK108_10515</name>
</gene>
<feature type="transmembrane region" description="Helical" evidence="6">
    <location>
        <begin position="284"/>
        <end position="308"/>
    </location>
</feature>
<feature type="transmembrane region" description="Helical" evidence="6">
    <location>
        <begin position="386"/>
        <end position="409"/>
    </location>
</feature>
<feature type="transmembrane region" description="Helical" evidence="6">
    <location>
        <begin position="683"/>
        <end position="705"/>
    </location>
</feature>
<reference evidence="9 10" key="1">
    <citation type="submission" date="2020-02" db="EMBL/GenBank/DDBJ databases">
        <title>Draft genome sequence of two Spirosoma agri KCTC 52727 and Spirosoma terrae KCTC 52035.</title>
        <authorList>
            <person name="Rojas J."/>
            <person name="Ambika Manirajan B."/>
            <person name="Suarez C."/>
            <person name="Ratering S."/>
            <person name="Schnell S."/>
        </authorList>
    </citation>
    <scope>NUCLEOTIDE SEQUENCE [LARGE SCALE GENOMIC DNA]</scope>
    <source>
        <strain evidence="9 10">KCTC 52035</strain>
    </source>
</reference>
<feature type="transmembrane region" description="Helical" evidence="6">
    <location>
        <begin position="766"/>
        <end position="783"/>
    </location>
</feature>
<dbReference type="PANTHER" id="PTHR30572">
    <property type="entry name" value="MEMBRANE COMPONENT OF TRANSPORTER-RELATED"/>
    <property type="match status" value="1"/>
</dbReference>
<keyword evidence="10" id="KW-1185">Reference proteome</keyword>
<evidence type="ECO:0000256" key="1">
    <source>
        <dbReference type="ARBA" id="ARBA00004651"/>
    </source>
</evidence>
<evidence type="ECO:0000313" key="10">
    <source>
        <dbReference type="Proteomes" id="UP000474175"/>
    </source>
</evidence>
<dbReference type="GO" id="GO:0022857">
    <property type="term" value="F:transmembrane transporter activity"/>
    <property type="evidence" value="ECO:0007669"/>
    <property type="project" value="TreeGrafter"/>
</dbReference>
<evidence type="ECO:0000256" key="6">
    <source>
        <dbReference type="SAM" id="Phobius"/>
    </source>
</evidence>
<dbReference type="PANTHER" id="PTHR30572:SF18">
    <property type="entry name" value="ABC-TYPE MACROLIDE FAMILY EXPORT SYSTEM PERMEASE COMPONENT 2"/>
    <property type="match status" value="1"/>
</dbReference>
<dbReference type="AlphaFoldDB" id="A0A6L9L3S9"/>
<accession>A0A6L9L3S9</accession>
<keyword evidence="5 6" id="KW-0472">Membrane</keyword>
<organism evidence="9 10">
    <name type="scientific">Spirosoma terrae</name>
    <dbReference type="NCBI Taxonomy" id="1968276"/>
    <lineage>
        <taxon>Bacteria</taxon>
        <taxon>Pseudomonadati</taxon>
        <taxon>Bacteroidota</taxon>
        <taxon>Cytophagia</taxon>
        <taxon>Cytophagales</taxon>
        <taxon>Cytophagaceae</taxon>
        <taxon>Spirosoma</taxon>
    </lineage>
</organism>
<feature type="domain" description="ABC3 transporter permease C-terminal" evidence="7">
    <location>
        <begin position="683"/>
        <end position="795"/>
    </location>
</feature>
<dbReference type="InterPro" id="IPR025857">
    <property type="entry name" value="MacB_PCD"/>
</dbReference>
<keyword evidence="4 6" id="KW-1133">Transmembrane helix</keyword>
<dbReference type="Proteomes" id="UP000474175">
    <property type="component" value="Unassembled WGS sequence"/>
</dbReference>
<feature type="domain" description="ABC3 transporter permease C-terminal" evidence="7">
    <location>
        <begin position="291"/>
        <end position="414"/>
    </location>
</feature>
<feature type="transmembrane region" description="Helical" evidence="6">
    <location>
        <begin position="435"/>
        <end position="454"/>
    </location>
</feature>
<feature type="transmembrane region" description="Helical" evidence="6">
    <location>
        <begin position="21"/>
        <end position="45"/>
    </location>
</feature>
<dbReference type="Pfam" id="PF02687">
    <property type="entry name" value="FtsX"/>
    <property type="match status" value="2"/>
</dbReference>
<dbReference type="GO" id="GO:0005886">
    <property type="term" value="C:plasma membrane"/>
    <property type="evidence" value="ECO:0007669"/>
    <property type="project" value="UniProtKB-SubCell"/>
</dbReference>
<keyword evidence="3 6" id="KW-0812">Transmembrane</keyword>